<dbReference type="Proteomes" id="UP001305414">
    <property type="component" value="Unassembled WGS sequence"/>
</dbReference>
<feature type="region of interest" description="Disordered" evidence="1">
    <location>
        <begin position="201"/>
        <end position="224"/>
    </location>
</feature>
<reference evidence="4 5" key="1">
    <citation type="submission" date="2023-10" db="EMBL/GenBank/DDBJ databases">
        <title>Draft genome sequence of Xylaria bambusicola isolate GMP-LS, the root and basal stem rot pathogen of sugarcane in Indonesia.</title>
        <authorList>
            <person name="Selvaraj P."/>
            <person name="Muralishankar V."/>
            <person name="Muruganantham S."/>
            <person name="Sp S."/>
            <person name="Haryani S."/>
            <person name="Lau K.J.X."/>
            <person name="Naqvi N.I."/>
        </authorList>
    </citation>
    <scope>NUCLEOTIDE SEQUENCE [LARGE SCALE GENOMIC DNA]</scope>
    <source>
        <strain evidence="4">GMP-LS</strain>
    </source>
</reference>
<feature type="region of interest" description="Disordered" evidence="1">
    <location>
        <begin position="1"/>
        <end position="189"/>
    </location>
</feature>
<dbReference type="EMBL" id="JAWHQM010000004">
    <property type="protein sequence ID" value="KAK5626661.1"/>
    <property type="molecule type" value="Genomic_DNA"/>
</dbReference>
<feature type="transmembrane region" description="Helical" evidence="2">
    <location>
        <begin position="358"/>
        <end position="376"/>
    </location>
</feature>
<dbReference type="GO" id="GO:0006998">
    <property type="term" value="P:nuclear envelope organization"/>
    <property type="evidence" value="ECO:0007669"/>
    <property type="project" value="InterPro"/>
</dbReference>
<keyword evidence="2" id="KW-0812">Transmembrane</keyword>
<evidence type="ECO:0000313" key="5">
    <source>
        <dbReference type="Proteomes" id="UP001305414"/>
    </source>
</evidence>
<evidence type="ECO:0000256" key="1">
    <source>
        <dbReference type="SAM" id="MobiDB-lite"/>
    </source>
</evidence>
<protein>
    <recommendedName>
        <fullName evidence="3">Brl1/Brr6 domain-containing protein</fullName>
    </recommendedName>
</protein>
<comment type="caution">
    <text evidence="4">The sequence shown here is derived from an EMBL/GenBank/DDBJ whole genome shotgun (WGS) entry which is preliminary data.</text>
</comment>
<dbReference type="GO" id="GO:0031965">
    <property type="term" value="C:nuclear membrane"/>
    <property type="evidence" value="ECO:0007669"/>
    <property type="project" value="InterPro"/>
</dbReference>
<gene>
    <name evidence="4" type="ORF">RRF57_002376</name>
</gene>
<keyword evidence="2" id="KW-0472">Membrane</keyword>
<keyword evidence="2" id="KW-1133">Transmembrane helix</keyword>
<dbReference type="SMART" id="SM01042">
    <property type="entry name" value="Brr6_like_C_C"/>
    <property type="match status" value="1"/>
</dbReference>
<name>A0AAN7Z6V1_9PEZI</name>
<dbReference type="PANTHER" id="PTHR28136:SF1">
    <property type="entry name" value="NUCLEUS EXPORT PROTEIN BRL1"/>
    <property type="match status" value="1"/>
</dbReference>
<dbReference type="InterPro" id="IPR018767">
    <property type="entry name" value="Brl1/Brr6_dom"/>
</dbReference>
<dbReference type="AlphaFoldDB" id="A0AAN7Z6V1"/>
<accession>A0AAN7Z6V1</accession>
<evidence type="ECO:0000259" key="3">
    <source>
        <dbReference type="SMART" id="SM01042"/>
    </source>
</evidence>
<feature type="region of interest" description="Disordered" evidence="1">
    <location>
        <begin position="388"/>
        <end position="477"/>
    </location>
</feature>
<keyword evidence="5" id="KW-1185">Reference proteome</keyword>
<sequence length="477" mass="53212">MDRRTYESPMDWEYQNTAPMDPSSPFAQSTRPAQERNPFGGSSSFGAYSQSGFGRAPMTPSKPLPPAPNHQQSPSIFASARSQTQRSTTAPSFRNPAFTTPRKPFELDALSEISASPAATDGGSDFPETPDHDQSIDMAHMTITPASVSKHRSFSPKKASGRGEIAKPTFPSRDKVRKRKRYNGDKDISGYRLPYIQAGEGDSDYESDDSTFQPNKQQHNQRRPKSGWFGNFLSALQQNPTAPRVLGLWLNFGFSLFCMSGTVWIIWAIVSGLREDFSSARAVVRDGIVNEISICQTHYQDNKCYPVEARLPGLRKACDEWEVCMNQDPSHVKNVQLGAKSIVEVINEIVDTMSYKTIILLVFLFTIFVFSGRSLYRTAHDFPDFTASAPPAYGQPPHSSQHAATQQVHWQAIEPQTPSRRTWRHLPSNDETPETDGSPPTGFKRLTASETPYGRQSPTRTERGRSPAKSQSPTKRR</sequence>
<feature type="compositionally biased region" description="Polar residues" evidence="1">
    <location>
        <begin position="397"/>
        <end position="420"/>
    </location>
</feature>
<dbReference type="GO" id="GO:0055088">
    <property type="term" value="P:lipid homeostasis"/>
    <property type="evidence" value="ECO:0007669"/>
    <property type="project" value="InterPro"/>
</dbReference>
<feature type="domain" description="Brl1/Brr6" evidence="3">
    <location>
        <begin position="246"/>
        <end position="373"/>
    </location>
</feature>
<dbReference type="PANTHER" id="PTHR28136">
    <property type="entry name" value="NUCLEUS EXPORT PROTEIN BRR6"/>
    <property type="match status" value="1"/>
</dbReference>
<organism evidence="4 5">
    <name type="scientific">Xylaria bambusicola</name>
    <dbReference type="NCBI Taxonomy" id="326684"/>
    <lineage>
        <taxon>Eukaryota</taxon>
        <taxon>Fungi</taxon>
        <taxon>Dikarya</taxon>
        <taxon>Ascomycota</taxon>
        <taxon>Pezizomycotina</taxon>
        <taxon>Sordariomycetes</taxon>
        <taxon>Xylariomycetidae</taxon>
        <taxon>Xylariales</taxon>
        <taxon>Xylariaceae</taxon>
        <taxon>Xylaria</taxon>
    </lineage>
</organism>
<evidence type="ECO:0000313" key="4">
    <source>
        <dbReference type="EMBL" id="KAK5626661.1"/>
    </source>
</evidence>
<dbReference type="Pfam" id="PF10104">
    <property type="entry name" value="Brr6_like_C_C"/>
    <property type="match status" value="1"/>
</dbReference>
<dbReference type="InterPro" id="IPR040202">
    <property type="entry name" value="Brl1/Brr6"/>
</dbReference>
<evidence type="ECO:0000256" key="2">
    <source>
        <dbReference type="SAM" id="Phobius"/>
    </source>
</evidence>
<feature type="transmembrane region" description="Helical" evidence="2">
    <location>
        <begin position="248"/>
        <end position="270"/>
    </location>
</feature>
<feature type="compositionally biased region" description="Polar residues" evidence="1">
    <location>
        <begin position="69"/>
        <end position="92"/>
    </location>
</feature>
<feature type="compositionally biased region" description="Polar residues" evidence="1">
    <location>
        <begin position="40"/>
        <end position="52"/>
    </location>
</feature>
<feature type="compositionally biased region" description="Polar residues" evidence="1">
    <location>
        <begin position="468"/>
        <end position="477"/>
    </location>
</feature>
<feature type="compositionally biased region" description="Polar residues" evidence="1">
    <location>
        <begin position="448"/>
        <end position="459"/>
    </location>
</feature>
<proteinExistence type="predicted"/>